<dbReference type="Pfam" id="PF00884">
    <property type="entry name" value="Sulfatase"/>
    <property type="match status" value="1"/>
</dbReference>
<proteinExistence type="inferred from homology"/>
<name>A0A162CY46_9CRUS</name>
<evidence type="ECO:0000313" key="4">
    <source>
        <dbReference type="EMBL" id="KZS00834.1"/>
    </source>
</evidence>
<dbReference type="GO" id="GO:0016776">
    <property type="term" value="F:phosphotransferase activity, phosphate group as acceptor"/>
    <property type="evidence" value="ECO:0007669"/>
    <property type="project" value="TreeGrafter"/>
</dbReference>
<feature type="domain" description="Sulfatase N-terminal" evidence="3">
    <location>
        <begin position="3"/>
        <end position="112"/>
    </location>
</feature>
<dbReference type="InterPro" id="IPR017850">
    <property type="entry name" value="Alkaline_phosphatase_core_sf"/>
</dbReference>
<dbReference type="SUPFAM" id="SSF53649">
    <property type="entry name" value="Alkaline phosphatase-like"/>
    <property type="match status" value="1"/>
</dbReference>
<dbReference type="EMBL" id="LRGB01008380">
    <property type="protein sequence ID" value="KZS00834.1"/>
    <property type="molecule type" value="Genomic_DNA"/>
</dbReference>
<feature type="non-terminal residue" evidence="4">
    <location>
        <position position="1"/>
    </location>
</feature>
<accession>A0A162CY46</accession>
<keyword evidence="5" id="KW-1185">Reference proteome</keyword>
<comment type="cofactor">
    <cofactor evidence="1">
        <name>Ca(2+)</name>
        <dbReference type="ChEBI" id="CHEBI:29108"/>
    </cofactor>
</comment>
<dbReference type="AlphaFoldDB" id="A0A162CY46"/>
<dbReference type="PANTHER" id="PTHR30443">
    <property type="entry name" value="INNER MEMBRANE PROTEIN"/>
    <property type="match status" value="1"/>
</dbReference>
<gene>
    <name evidence="4" type="ORF">APZ42_002710</name>
</gene>
<evidence type="ECO:0000313" key="5">
    <source>
        <dbReference type="Proteomes" id="UP000076858"/>
    </source>
</evidence>
<feature type="non-terminal residue" evidence="4">
    <location>
        <position position="124"/>
    </location>
</feature>
<dbReference type="Gene3D" id="3.40.720.10">
    <property type="entry name" value="Alkaline Phosphatase, subunit A"/>
    <property type="match status" value="1"/>
</dbReference>
<evidence type="ECO:0000256" key="1">
    <source>
        <dbReference type="ARBA" id="ARBA00001913"/>
    </source>
</evidence>
<sequence>ALANPGQKKFIVLHTLGSHYRYSDRYPTEFEVFQPSIRHSHLGLHDRQARELLVNSYDNSILYLDYVADQIIRQLQQTGVISAMWYISDHGEVLFDQDCPLSGHGHHSAYDHRPASFVWLSPQL</sequence>
<dbReference type="GO" id="GO:0005886">
    <property type="term" value="C:plasma membrane"/>
    <property type="evidence" value="ECO:0007669"/>
    <property type="project" value="UniProtKB-SubCell"/>
</dbReference>
<comment type="caution">
    <text evidence="4">The sequence shown here is derived from an EMBL/GenBank/DDBJ whole genome shotgun (WGS) entry which is preliminary data.</text>
</comment>
<dbReference type="PANTHER" id="PTHR30443:SF0">
    <property type="entry name" value="PHOSPHOETHANOLAMINE TRANSFERASE EPTA"/>
    <property type="match status" value="1"/>
</dbReference>
<protein>
    <recommendedName>
        <fullName evidence="3">Sulfatase N-terminal domain-containing protein</fullName>
    </recommendedName>
</protein>
<comment type="similarity">
    <text evidence="2">Belongs to the sulfatase family.</text>
</comment>
<organism evidence="4 5">
    <name type="scientific">Daphnia magna</name>
    <dbReference type="NCBI Taxonomy" id="35525"/>
    <lineage>
        <taxon>Eukaryota</taxon>
        <taxon>Metazoa</taxon>
        <taxon>Ecdysozoa</taxon>
        <taxon>Arthropoda</taxon>
        <taxon>Crustacea</taxon>
        <taxon>Branchiopoda</taxon>
        <taxon>Diplostraca</taxon>
        <taxon>Cladocera</taxon>
        <taxon>Anomopoda</taxon>
        <taxon>Daphniidae</taxon>
        <taxon>Daphnia</taxon>
    </lineage>
</organism>
<dbReference type="InterPro" id="IPR040423">
    <property type="entry name" value="PEA_transferase"/>
</dbReference>
<reference evidence="4 5" key="1">
    <citation type="submission" date="2016-03" db="EMBL/GenBank/DDBJ databases">
        <title>EvidentialGene: Evidence-directed Construction of Genes on Genomes.</title>
        <authorList>
            <person name="Gilbert D.G."/>
            <person name="Choi J.-H."/>
            <person name="Mockaitis K."/>
            <person name="Colbourne J."/>
            <person name="Pfrender M."/>
        </authorList>
    </citation>
    <scope>NUCLEOTIDE SEQUENCE [LARGE SCALE GENOMIC DNA]</scope>
    <source>
        <strain evidence="4 5">Xinb3</strain>
        <tissue evidence="4">Complete organism</tissue>
    </source>
</reference>
<dbReference type="Proteomes" id="UP000076858">
    <property type="component" value="Unassembled WGS sequence"/>
</dbReference>
<evidence type="ECO:0000256" key="2">
    <source>
        <dbReference type="ARBA" id="ARBA00008779"/>
    </source>
</evidence>
<evidence type="ECO:0000259" key="3">
    <source>
        <dbReference type="Pfam" id="PF00884"/>
    </source>
</evidence>
<dbReference type="InterPro" id="IPR000917">
    <property type="entry name" value="Sulfatase_N"/>
</dbReference>